<evidence type="ECO:0000313" key="4">
    <source>
        <dbReference type="EMBL" id="RII39098.1"/>
    </source>
</evidence>
<protein>
    <submittedName>
        <fullName evidence="4">Nitronate monooxygenase</fullName>
    </submittedName>
</protein>
<dbReference type="CDD" id="cd04730">
    <property type="entry name" value="NPD_like"/>
    <property type="match status" value="1"/>
</dbReference>
<comment type="caution">
    <text evidence="4">The sequence shown here is derived from an EMBL/GenBank/DDBJ whole genome shotgun (WGS) entry which is preliminary data.</text>
</comment>
<dbReference type="GO" id="GO:0018580">
    <property type="term" value="F:nitronate monooxygenase activity"/>
    <property type="evidence" value="ECO:0007669"/>
    <property type="project" value="InterPro"/>
</dbReference>
<evidence type="ECO:0000313" key="5">
    <source>
        <dbReference type="Proteomes" id="UP000265848"/>
    </source>
</evidence>
<proteinExistence type="predicted"/>
<dbReference type="InterPro" id="IPR004136">
    <property type="entry name" value="NMO"/>
</dbReference>
<evidence type="ECO:0000256" key="3">
    <source>
        <dbReference type="ARBA" id="ARBA00023002"/>
    </source>
</evidence>
<dbReference type="Pfam" id="PF03060">
    <property type="entry name" value="NMO"/>
    <property type="match status" value="2"/>
</dbReference>
<sequence>MIETRLTRQFGLSVPVVLAPMARVAGGRLAAAVSRAGGLGLIGGGYCDAAWIAEQMDLLRDHAGRAPFGVGLITWALDAVPEVLGQVLAQGPQAVFLSFGDPRPHADAIHAAGARLICQVQDMTGARQALAAGADVIVAQGAEAGGHGAGHGRGRATMTLVPEVVDLVAAERPEVLVLAAGGITDGRGLAAALMLGADGVVCGTRFWAAAEALVPEGQARAALAVDGDATFRSSLVDVARGLDWPAPYDLRGMRNAFSAQWEGRLEALAADPAARAAWAEAAANGDAGIAAPIVGEGIGLIRDAPGAAQIMARMAQEAAQRLGHGARPVGT</sequence>
<reference evidence="4 5" key="1">
    <citation type="submission" date="2018-08" db="EMBL/GenBank/DDBJ databases">
        <title>Pseudooceanicola sediminis CY03 in the family Rhodobacteracea.</title>
        <authorList>
            <person name="Zhang Y.-J."/>
        </authorList>
    </citation>
    <scope>NUCLEOTIDE SEQUENCE [LARGE SCALE GENOMIC DNA]</scope>
    <source>
        <strain evidence="4 5">CY03</strain>
    </source>
</reference>
<dbReference type="InterPro" id="IPR013785">
    <property type="entry name" value="Aldolase_TIM"/>
</dbReference>
<gene>
    <name evidence="4" type="ORF">DL237_08020</name>
</gene>
<dbReference type="PANTHER" id="PTHR32332">
    <property type="entry name" value="2-NITROPROPANE DIOXYGENASE"/>
    <property type="match status" value="1"/>
</dbReference>
<dbReference type="OrthoDB" id="9778912at2"/>
<name>A0A399J0Z8_9RHOB</name>
<evidence type="ECO:0000256" key="2">
    <source>
        <dbReference type="ARBA" id="ARBA00022643"/>
    </source>
</evidence>
<accession>A0A399J0Z8</accession>
<dbReference type="RefSeq" id="WP_119398538.1">
    <property type="nucleotide sequence ID" value="NZ_QWJJ01000006.1"/>
</dbReference>
<evidence type="ECO:0000256" key="1">
    <source>
        <dbReference type="ARBA" id="ARBA00022630"/>
    </source>
</evidence>
<keyword evidence="1" id="KW-0285">Flavoprotein</keyword>
<keyword evidence="4" id="KW-0503">Monooxygenase</keyword>
<dbReference type="AlphaFoldDB" id="A0A399J0Z8"/>
<keyword evidence="5" id="KW-1185">Reference proteome</keyword>
<dbReference type="Proteomes" id="UP000265848">
    <property type="component" value="Unassembled WGS sequence"/>
</dbReference>
<dbReference type="Gene3D" id="3.20.20.70">
    <property type="entry name" value="Aldolase class I"/>
    <property type="match status" value="1"/>
</dbReference>
<keyword evidence="2" id="KW-0288">FMN</keyword>
<dbReference type="PANTHER" id="PTHR32332:SF31">
    <property type="entry name" value="2-NITROPROPANE DIOXYGENASE FAMILY, PUTATIVE (AFU_ORTHOLOGUE AFUA_2G09850)-RELATED"/>
    <property type="match status" value="1"/>
</dbReference>
<dbReference type="EMBL" id="QWJJ01000006">
    <property type="protein sequence ID" value="RII39098.1"/>
    <property type="molecule type" value="Genomic_DNA"/>
</dbReference>
<organism evidence="4 5">
    <name type="scientific">Pseudooceanicola sediminis</name>
    <dbReference type="NCBI Taxonomy" id="2211117"/>
    <lineage>
        <taxon>Bacteria</taxon>
        <taxon>Pseudomonadati</taxon>
        <taxon>Pseudomonadota</taxon>
        <taxon>Alphaproteobacteria</taxon>
        <taxon>Rhodobacterales</taxon>
        <taxon>Paracoccaceae</taxon>
        <taxon>Pseudooceanicola</taxon>
    </lineage>
</organism>
<keyword evidence="3" id="KW-0560">Oxidoreductase</keyword>
<dbReference type="SUPFAM" id="SSF51412">
    <property type="entry name" value="Inosine monophosphate dehydrogenase (IMPDH)"/>
    <property type="match status" value="1"/>
</dbReference>